<dbReference type="InterPro" id="IPR029052">
    <property type="entry name" value="Metallo-depent_PP-like"/>
</dbReference>
<dbReference type="Gene3D" id="3.60.21.10">
    <property type="match status" value="1"/>
</dbReference>
<dbReference type="InterPro" id="IPR004843">
    <property type="entry name" value="Calcineurin-like_PHP"/>
</dbReference>
<dbReference type="InterPro" id="IPR050535">
    <property type="entry name" value="DNA_Repair-Maintenance_Comp"/>
</dbReference>
<accession>A0A9N6WSK4</accession>
<reference evidence="2" key="1">
    <citation type="submission" date="2022-10" db="EMBL/GenBank/DDBJ databases">
        <authorList>
            <person name="Meaden S."/>
        </authorList>
    </citation>
    <scope>NUCLEOTIDE SEQUENCE</scope>
</reference>
<name>A0A9N6WSK4_9VIRU</name>
<dbReference type="GO" id="GO:0004519">
    <property type="term" value="F:endonuclease activity"/>
    <property type="evidence" value="ECO:0007669"/>
    <property type="project" value="UniProtKB-KW"/>
</dbReference>
<dbReference type="EMBL" id="OX359470">
    <property type="protein sequence ID" value="CAI3971143.1"/>
    <property type="molecule type" value="Genomic_DNA"/>
</dbReference>
<gene>
    <name evidence="2" type="ORF">ORM20_00094</name>
</gene>
<evidence type="ECO:0000259" key="1">
    <source>
        <dbReference type="Pfam" id="PF00149"/>
    </source>
</evidence>
<organism evidence="2">
    <name type="scientific">Ochrobactrum phage ORM_20</name>
    <dbReference type="NCBI Taxonomy" id="2985243"/>
    <lineage>
        <taxon>Viruses</taxon>
    </lineage>
</organism>
<sequence>MKAIITGDWHIGKTSAKVDHEIEFRRAFDWMIKEADRLGVKNIIHTGDLWDTKRYLSFAMVRLWKYVLETLEEYDLRLYIANGNHDVPNVKKMNESLFTIAESSDRVLDFGFTSKWKIDDETVLFIPYGLVGEVEGSTDGVSLCICHESRPPVYPGVLTVSGHIHQRSSLDGAVFSGTLYQLEREQVDQSTGFILYDSGSYEYIDNPHKTFRRVELIEGKIEGLNPVKWVMNNRSALAGANLEVKVDELTDKTLYQKLVAILETVALNDLVLTEAIEFSQEPLKNSSHDAVSLISSELNRPGAKLLLEEIAGKLR</sequence>
<protein>
    <submittedName>
        <fullName evidence="2">SbcD-like subunit of palindrome specific endonuclease</fullName>
    </submittedName>
</protein>
<feature type="domain" description="Calcineurin-like phosphoesterase" evidence="1">
    <location>
        <begin position="1"/>
        <end position="141"/>
    </location>
</feature>
<dbReference type="GO" id="GO:0016787">
    <property type="term" value="F:hydrolase activity"/>
    <property type="evidence" value="ECO:0007669"/>
    <property type="project" value="InterPro"/>
</dbReference>
<dbReference type="SUPFAM" id="SSF56300">
    <property type="entry name" value="Metallo-dependent phosphatases"/>
    <property type="match status" value="1"/>
</dbReference>
<dbReference type="PANTHER" id="PTHR30337:SF0">
    <property type="entry name" value="NUCLEASE SBCCD SUBUNIT D"/>
    <property type="match status" value="1"/>
</dbReference>
<keyword evidence="2" id="KW-0378">Hydrolase</keyword>
<proteinExistence type="predicted"/>
<keyword evidence="2" id="KW-0255">Endonuclease</keyword>
<dbReference type="PANTHER" id="PTHR30337">
    <property type="entry name" value="COMPONENT OF ATP-DEPENDENT DSDNA EXONUCLEASE"/>
    <property type="match status" value="1"/>
</dbReference>
<keyword evidence="2" id="KW-0540">Nuclease</keyword>
<dbReference type="Pfam" id="PF00149">
    <property type="entry name" value="Metallophos"/>
    <property type="match status" value="1"/>
</dbReference>
<evidence type="ECO:0000313" key="2">
    <source>
        <dbReference type="EMBL" id="CAI3971143.1"/>
    </source>
</evidence>